<reference evidence="1 2" key="2">
    <citation type="submission" date="2015-03" db="EMBL/GenBank/DDBJ databases">
        <authorList>
            <person name="Chan K.-G."/>
        </authorList>
    </citation>
    <scope>NUCLEOTIDE SEQUENCE [LARGE SCALE GENOMIC DNA]</scope>
    <source>
        <strain evidence="1 2">RB-25</strain>
    </source>
</reference>
<dbReference type="Proteomes" id="UP000019030">
    <property type="component" value="Chromosome"/>
</dbReference>
<dbReference type="InterPro" id="IPR037479">
    <property type="entry name" value="Tauto_MSAD"/>
</dbReference>
<dbReference type="OrthoDB" id="9804765at2"/>
<dbReference type="EMBL" id="CP007044">
    <property type="protein sequence ID" value="AHG20743.1"/>
    <property type="molecule type" value="Genomic_DNA"/>
</dbReference>
<accession>W0LA83</accession>
<dbReference type="Pfam" id="PF14552">
    <property type="entry name" value="Tautomerase_2"/>
    <property type="match status" value="1"/>
</dbReference>
<gene>
    <name evidence="1" type="ORF">Z042_14880</name>
</gene>
<dbReference type="KEGG" id="sfo:Z042_14880"/>
<organism evidence="1 2">
    <name type="scientific">Chania multitudinisentens RB-25</name>
    <dbReference type="NCBI Taxonomy" id="1441930"/>
    <lineage>
        <taxon>Bacteria</taxon>
        <taxon>Pseudomonadati</taxon>
        <taxon>Pseudomonadota</taxon>
        <taxon>Gammaproteobacteria</taxon>
        <taxon>Enterobacterales</taxon>
        <taxon>Yersiniaceae</taxon>
        <taxon>Chania</taxon>
    </lineage>
</organism>
<dbReference type="PANTHER" id="PTHR38460">
    <property type="entry name" value="TAUTOMERASE YOLI-RELATED"/>
    <property type="match status" value="1"/>
</dbReference>
<name>W0LA83_9GAMM</name>
<dbReference type="SUPFAM" id="SSF55331">
    <property type="entry name" value="Tautomerase/MIF"/>
    <property type="match status" value="1"/>
</dbReference>
<keyword evidence="2" id="KW-1185">Reference proteome</keyword>
<dbReference type="PANTHER" id="PTHR38460:SF1">
    <property type="entry name" value="TAUTOMERASE YOLI-RELATED"/>
    <property type="match status" value="1"/>
</dbReference>
<evidence type="ECO:0000313" key="2">
    <source>
        <dbReference type="Proteomes" id="UP000019030"/>
    </source>
</evidence>
<sequence>MPLLRIEVIKGRTEDELQVLLQIIHDTMISSFGVPERDRYQVLTEHDTNRMLLEDTGLGFKRSHKIVLIQMITRKRSTDEKQRFYSRVVQRLEEQCQISPEDVVISCVENGDADWSFGYGRAQFLNGDL</sequence>
<dbReference type="STRING" id="1441930.Z042_14880"/>
<protein>
    <submittedName>
        <fullName evidence="1">Tautomerase</fullName>
    </submittedName>
</protein>
<dbReference type="Gene3D" id="3.30.429.10">
    <property type="entry name" value="Macrophage Migration Inhibitory Factor"/>
    <property type="match status" value="1"/>
</dbReference>
<dbReference type="eggNOG" id="COG1942">
    <property type="taxonomic scope" value="Bacteria"/>
</dbReference>
<dbReference type="InterPro" id="IPR014347">
    <property type="entry name" value="Tautomerase/MIF_sf"/>
</dbReference>
<proteinExistence type="predicted"/>
<evidence type="ECO:0000313" key="1">
    <source>
        <dbReference type="EMBL" id="AHG20743.1"/>
    </source>
</evidence>
<dbReference type="AlphaFoldDB" id="W0LA83"/>
<dbReference type="RefSeq" id="WP_024912396.1">
    <property type="nucleotide sequence ID" value="NZ_CP007044.2"/>
</dbReference>
<reference evidence="1 2" key="1">
    <citation type="submission" date="2014-01" db="EMBL/GenBank/DDBJ databases">
        <title>Isolation of Serratia multitudinisentens RB-25 from Ex-Landfill site.</title>
        <authorList>
            <person name="Robson E.H.J."/>
        </authorList>
    </citation>
    <scope>NUCLEOTIDE SEQUENCE [LARGE SCALE GENOMIC DNA]</scope>
    <source>
        <strain evidence="1 2">RB-25</strain>
    </source>
</reference>
<dbReference type="HOGENOM" id="CLU_148073_0_0_6"/>